<dbReference type="Proteomes" id="UP001054837">
    <property type="component" value="Unassembled WGS sequence"/>
</dbReference>
<proteinExistence type="predicted"/>
<evidence type="ECO:0000313" key="1">
    <source>
        <dbReference type="EMBL" id="GIX99864.1"/>
    </source>
</evidence>
<evidence type="ECO:0000313" key="2">
    <source>
        <dbReference type="Proteomes" id="UP001054837"/>
    </source>
</evidence>
<dbReference type="AlphaFoldDB" id="A0AAV4PRX2"/>
<organism evidence="1 2">
    <name type="scientific">Caerostris darwini</name>
    <dbReference type="NCBI Taxonomy" id="1538125"/>
    <lineage>
        <taxon>Eukaryota</taxon>
        <taxon>Metazoa</taxon>
        <taxon>Ecdysozoa</taxon>
        <taxon>Arthropoda</taxon>
        <taxon>Chelicerata</taxon>
        <taxon>Arachnida</taxon>
        <taxon>Araneae</taxon>
        <taxon>Araneomorphae</taxon>
        <taxon>Entelegynae</taxon>
        <taxon>Araneoidea</taxon>
        <taxon>Araneidae</taxon>
        <taxon>Caerostris</taxon>
    </lineage>
</organism>
<comment type="caution">
    <text evidence="1">The sequence shown here is derived from an EMBL/GenBank/DDBJ whole genome shotgun (WGS) entry which is preliminary data.</text>
</comment>
<sequence>MPALQYSSPRGAKCLRRMCVLKRIMTSYCFCRIPHLINIMRIENELPRNYAPYASCQLLCSCRRDDFGDGFLTNTFSNIVYTDICEPQD</sequence>
<name>A0AAV4PRX2_9ARAC</name>
<keyword evidence="2" id="KW-1185">Reference proteome</keyword>
<accession>A0AAV4PRX2</accession>
<gene>
    <name evidence="1" type="ORF">CDAR_238721</name>
</gene>
<dbReference type="EMBL" id="BPLQ01003353">
    <property type="protein sequence ID" value="GIX99864.1"/>
    <property type="molecule type" value="Genomic_DNA"/>
</dbReference>
<protein>
    <submittedName>
        <fullName evidence="1">Uncharacterized protein</fullName>
    </submittedName>
</protein>
<reference evidence="1 2" key="1">
    <citation type="submission" date="2021-06" db="EMBL/GenBank/DDBJ databases">
        <title>Caerostris darwini draft genome.</title>
        <authorList>
            <person name="Kono N."/>
            <person name="Arakawa K."/>
        </authorList>
    </citation>
    <scope>NUCLEOTIDE SEQUENCE [LARGE SCALE GENOMIC DNA]</scope>
</reference>